<dbReference type="AlphaFoldDB" id="A0A918IHG8"/>
<keyword evidence="3" id="KW-1185">Reference proteome</keyword>
<dbReference type="Proteomes" id="UP000618795">
    <property type="component" value="Unassembled WGS sequence"/>
</dbReference>
<sequence length="60" mass="6738">MVRRVPWPGRSGAVSDRPSWGETQNHVRQPVEERAAELTRLLDEHTHGALTDARPVVSEP</sequence>
<accession>A0A918IHG8</accession>
<evidence type="ECO:0000313" key="3">
    <source>
        <dbReference type="Proteomes" id="UP000618795"/>
    </source>
</evidence>
<feature type="region of interest" description="Disordered" evidence="1">
    <location>
        <begin position="1"/>
        <end position="30"/>
    </location>
</feature>
<gene>
    <name evidence="2" type="ORF">GCM10010260_60900</name>
</gene>
<comment type="caution">
    <text evidence="2">The sequence shown here is derived from an EMBL/GenBank/DDBJ whole genome shotgun (WGS) entry which is preliminary data.</text>
</comment>
<organism evidence="2 3">
    <name type="scientific">Streptomyces filipinensis</name>
    <dbReference type="NCBI Taxonomy" id="66887"/>
    <lineage>
        <taxon>Bacteria</taxon>
        <taxon>Bacillati</taxon>
        <taxon>Actinomycetota</taxon>
        <taxon>Actinomycetes</taxon>
        <taxon>Kitasatosporales</taxon>
        <taxon>Streptomycetaceae</taxon>
        <taxon>Streptomyces</taxon>
    </lineage>
</organism>
<protein>
    <submittedName>
        <fullName evidence="2">Uncharacterized protein</fullName>
    </submittedName>
</protein>
<reference evidence="2" key="1">
    <citation type="journal article" date="2014" name="Int. J. Syst. Evol. Microbiol.">
        <title>Complete genome sequence of Corynebacterium casei LMG S-19264T (=DSM 44701T), isolated from a smear-ripened cheese.</title>
        <authorList>
            <consortium name="US DOE Joint Genome Institute (JGI-PGF)"/>
            <person name="Walter F."/>
            <person name="Albersmeier A."/>
            <person name="Kalinowski J."/>
            <person name="Ruckert C."/>
        </authorList>
    </citation>
    <scope>NUCLEOTIDE SEQUENCE</scope>
    <source>
        <strain evidence="2">JCM 4369</strain>
    </source>
</reference>
<name>A0A918IHG8_9ACTN</name>
<reference evidence="2" key="2">
    <citation type="submission" date="2020-09" db="EMBL/GenBank/DDBJ databases">
        <authorList>
            <person name="Sun Q."/>
            <person name="Ohkuma M."/>
        </authorList>
    </citation>
    <scope>NUCLEOTIDE SEQUENCE</scope>
    <source>
        <strain evidence="2">JCM 4369</strain>
    </source>
</reference>
<dbReference type="EMBL" id="BMTD01000016">
    <property type="protein sequence ID" value="GGV13771.1"/>
    <property type="molecule type" value="Genomic_DNA"/>
</dbReference>
<proteinExistence type="predicted"/>
<evidence type="ECO:0000256" key="1">
    <source>
        <dbReference type="SAM" id="MobiDB-lite"/>
    </source>
</evidence>
<evidence type="ECO:0000313" key="2">
    <source>
        <dbReference type="EMBL" id="GGV13771.1"/>
    </source>
</evidence>